<dbReference type="Proteomes" id="UP000309215">
    <property type="component" value="Unassembled WGS sequence"/>
</dbReference>
<sequence>MNRRHLLRGLFGVSLALPFLESFSPRKAEAGAGDVPPFAIFMRQANGVVQQTNDEPEMFWPSQTGALTTESMKAESDRAVSELSEYASRLLLVKGINFAFPGNGCGHSGGGNQCLTAQKVSTDPVGNESLAMGESIDNRIARELNAPGVEPLTLYAGKKAGYINEVLSYRDAKVIRAAEHNPINAYKALFGLSDLDPEVLKRLAAQRKSVNDLVREQMQSLMSRKELGKADRDRLDLHFQSIRDLEVGLQCALTKEEVAAMEVMSPDARANDNLEKVARMQMDIIALAMACGTTRAATIQIGDGNDSTEYYINGVRQKSFHKISHRIDSDGSEGPPIEGAYLLHHEIDRIHARMFKYLLDKLAAYDLGSGSLLDFGVAVWLNDLGNKYHSYTDVPYVLVGGANGYLKTGQYVDVNGVHNGRLLGTIGAALGCKNAAGGPLDDFGDPELPKGMLTEIIA</sequence>
<dbReference type="AlphaFoldDB" id="A0A4V5PLT9"/>
<dbReference type="RefSeq" id="WP_136933193.1">
    <property type="nucleotide sequence ID" value="NZ_SSMQ01000045.1"/>
</dbReference>
<organism evidence="1 2">
    <name type="scientific">Polyangium fumosum</name>
    <dbReference type="NCBI Taxonomy" id="889272"/>
    <lineage>
        <taxon>Bacteria</taxon>
        <taxon>Pseudomonadati</taxon>
        <taxon>Myxococcota</taxon>
        <taxon>Polyangia</taxon>
        <taxon>Polyangiales</taxon>
        <taxon>Polyangiaceae</taxon>
        <taxon>Polyangium</taxon>
    </lineage>
</organism>
<comment type="caution">
    <text evidence="1">The sequence shown here is derived from an EMBL/GenBank/DDBJ whole genome shotgun (WGS) entry which is preliminary data.</text>
</comment>
<protein>
    <submittedName>
        <fullName evidence="1">DUF1552 domain-containing protein</fullName>
    </submittedName>
</protein>
<reference evidence="1 2" key="1">
    <citation type="submission" date="2019-04" db="EMBL/GenBank/DDBJ databases">
        <authorList>
            <person name="Li Y."/>
            <person name="Wang J."/>
        </authorList>
    </citation>
    <scope>NUCLEOTIDE SEQUENCE [LARGE SCALE GENOMIC DNA]</scope>
    <source>
        <strain evidence="1 2">DSM 14668</strain>
    </source>
</reference>
<gene>
    <name evidence="1" type="ORF">E8A74_33480</name>
</gene>
<evidence type="ECO:0000313" key="1">
    <source>
        <dbReference type="EMBL" id="TKD00640.1"/>
    </source>
</evidence>
<accession>A0A4V5PLT9</accession>
<dbReference type="EMBL" id="SSMQ01000045">
    <property type="protein sequence ID" value="TKD00640.1"/>
    <property type="molecule type" value="Genomic_DNA"/>
</dbReference>
<dbReference type="InterPro" id="IPR011447">
    <property type="entry name" value="DUF1552"/>
</dbReference>
<evidence type="ECO:0000313" key="2">
    <source>
        <dbReference type="Proteomes" id="UP000309215"/>
    </source>
</evidence>
<keyword evidence="2" id="KW-1185">Reference proteome</keyword>
<dbReference type="OrthoDB" id="5482270at2"/>
<proteinExistence type="predicted"/>
<dbReference type="Pfam" id="PF07586">
    <property type="entry name" value="HXXSHH"/>
    <property type="match status" value="1"/>
</dbReference>
<name>A0A4V5PLT9_9BACT</name>